<dbReference type="Proteomes" id="UP001652625">
    <property type="component" value="Chromosome 12"/>
</dbReference>
<name>A0ABM4D2G8_HYDVU</name>
<evidence type="ECO:0000256" key="1">
    <source>
        <dbReference type="SAM" id="MobiDB-lite"/>
    </source>
</evidence>
<gene>
    <name evidence="4" type="primary">LOC124807932</name>
</gene>
<feature type="compositionally biased region" description="Polar residues" evidence="1">
    <location>
        <begin position="561"/>
        <end position="570"/>
    </location>
</feature>
<evidence type="ECO:0000256" key="2">
    <source>
        <dbReference type="SAM" id="SignalP"/>
    </source>
</evidence>
<dbReference type="RefSeq" id="XP_065668449.1">
    <property type="nucleotide sequence ID" value="XM_065812377.1"/>
</dbReference>
<evidence type="ECO:0000313" key="3">
    <source>
        <dbReference type="Proteomes" id="UP001652625"/>
    </source>
</evidence>
<feature type="compositionally biased region" description="Polar residues" evidence="1">
    <location>
        <begin position="689"/>
        <end position="700"/>
    </location>
</feature>
<accession>A0ABM4D2G8</accession>
<organism evidence="3 4">
    <name type="scientific">Hydra vulgaris</name>
    <name type="common">Hydra</name>
    <name type="synonym">Hydra attenuata</name>
    <dbReference type="NCBI Taxonomy" id="6087"/>
    <lineage>
        <taxon>Eukaryota</taxon>
        <taxon>Metazoa</taxon>
        <taxon>Cnidaria</taxon>
        <taxon>Hydrozoa</taxon>
        <taxon>Hydroidolina</taxon>
        <taxon>Anthoathecata</taxon>
        <taxon>Aplanulata</taxon>
        <taxon>Hydridae</taxon>
        <taxon>Hydra</taxon>
    </lineage>
</organism>
<feature type="compositionally biased region" description="Polar residues" evidence="1">
    <location>
        <begin position="1138"/>
        <end position="1179"/>
    </location>
</feature>
<feature type="region of interest" description="Disordered" evidence="1">
    <location>
        <begin position="681"/>
        <end position="703"/>
    </location>
</feature>
<feature type="region of interest" description="Disordered" evidence="1">
    <location>
        <begin position="288"/>
        <end position="307"/>
    </location>
</feature>
<feature type="signal peptide" evidence="2">
    <location>
        <begin position="1"/>
        <end position="17"/>
    </location>
</feature>
<feature type="compositionally biased region" description="Basic and acidic residues" evidence="1">
    <location>
        <begin position="575"/>
        <end position="603"/>
    </location>
</feature>
<dbReference type="GeneID" id="124807932"/>
<feature type="region of interest" description="Disordered" evidence="1">
    <location>
        <begin position="561"/>
        <end position="609"/>
    </location>
</feature>
<keyword evidence="2" id="KW-0732">Signal</keyword>
<feature type="region of interest" description="Disordered" evidence="1">
    <location>
        <begin position="1134"/>
        <end position="1189"/>
    </location>
</feature>
<feature type="chain" id="PRO_5046298837" evidence="2">
    <location>
        <begin position="18"/>
        <end position="1289"/>
    </location>
</feature>
<feature type="region of interest" description="Disordered" evidence="1">
    <location>
        <begin position="956"/>
        <end position="998"/>
    </location>
</feature>
<feature type="compositionally biased region" description="Basic and acidic residues" evidence="1">
    <location>
        <begin position="968"/>
        <end position="980"/>
    </location>
</feature>
<evidence type="ECO:0000313" key="4">
    <source>
        <dbReference type="RefSeq" id="XP_065668449.1"/>
    </source>
</evidence>
<protein>
    <submittedName>
        <fullName evidence="4">Probable WRKY transcription factor protein 1 isoform X2</fullName>
    </submittedName>
</protein>
<reference evidence="4" key="1">
    <citation type="submission" date="2025-08" db="UniProtKB">
        <authorList>
            <consortium name="RefSeq"/>
        </authorList>
    </citation>
    <scope>IDENTIFICATION</scope>
</reference>
<sequence>MYIKWILLMHISYIAFAQSFYARTPYSLEDLHKRTFYDKLSALYNRNKIVGNAKQAPFLPSWATMYNKLKNQRNHLLSERKNNIYSQFLSSASIYNQKYVNAKLNFNPFFYPSPSSFFSSFITNPNTYGSYYNANPSKVYWVQHSYLPKSFSTISRNILKNDLAQPTHAINTKRTDILTVLNRGLPKKALNYTKLSYKNKLSYQNYKVPRTVVHGKLFRTVKLKPINNFNNKDYFITFKSNLTKTKDFLNSSIIDKSLTLRKKVSRKYGMAKFSKGTKKIPKNTFKSLSNAKKSNDNAKRYSSKKTVVPHAYQQQRLKKHHMFRATDIPSQPLGEWEYRKFRVYHEIPNKFVSVFETPYNFDEEKSRDLDLSNGDNELVQEFDINENQERHIPILNIITHADDDIHAKNIVSHSENDGMHGEHKHRISKNFDTEKLKEEDSVRKSVLSSGKVFEENFHPEPISTETASKREMSEEELEAIREDQRANSLIKASEEHKIEEPETLGIGPGGLNPIDKSLVTSRMQNAPIEGLVLNNFNQGVETNPLKQNNVNFASNDNLETQKEMSTSSMYQPFDSPEKQNIHPTKEENSYDDEKSTQNFEKTKSFPLQQSEHSMQDYYERHNDDAGLKSPIEKFSNEPPLEMTLRSGDTTNLEETINQLQSTDPESQKLVNQFTSTKSSYRTPEMLDNVPNNINPMVSNEDNSDISNEKQKEAFDDVLDPEKAQERALHFSTQAEINKKLNHDVLDPQAPGLITNSEDGFQEKTELLTPPTGLNELPYKNKDVGETVARNEVKSDSYSESHSLEHEEAYNPRKTLEHTEAYLHHKSLEGTEAFLPQKTLERTETYLPQKSFEKSELYSSHKPLEQVEAYSPHNALERTEAYSPHNTLEHDNADLTPNLMEHTQSYSSHNSLEHIEKYVPPNPKNTEAYLPNNPETSSIQFVKSHQKVTPTKIWPKVGLKPVLPSNKKSNNEVQEHHKETNDFNPDDTDNDPKSETMSPEDALNALNNINLSPHHAILNLKSTRSSSDEIHVNHSENDSPNVLTTIDTKTSNENLLQMRSTPIPIISTVKTTPFVEIVNKKPSESTTTLKILEKHKNETLKNNSVSELENAKVTKEVLSILESLGQLKTKPLTHKESAVTGSNNNTISKNNQSQSVANNTNAQQQLTKINNTSNEKSLITQEDPEEKETKEAVHDLSIAIGILERKLALIKAAKVSGVQNGSMFNAQTAKDTVKSIVPQILNPRSNIPHLKHKNRLNIPRVNKNVRSKIQNKIMTFAKRQNRKNKYKRSS</sequence>
<keyword evidence="3" id="KW-1185">Reference proteome</keyword>
<proteinExistence type="predicted"/>